<proteinExistence type="predicted"/>
<accession>A0AB33IIU3</accession>
<sequence length="294" mass="33443">MFIADASFIKGTKWKILENIAQRQDIGVSPITAIELASHLCESPKEQSYNRSKVNFLKCKLFKILDDPFWISAKRGIITAHNSRQHEASMVGRLFPIVESSGTLGDLLSKYIEFPEGCKVKCNIMEYSSTVLAEEENVFRKTVSQIWAKAPLDPLLNGGHTLHPDNFGRVVMNSIKDNHLSRKHSLAYIFGISMYFGYIMDRMIVYANKRPRGIGEFNYNMIDRNDCEDAFLCLNLNLNSTDTIVTNDKGTINAINNTVERILSSSLFSRAAKFVIREKKYVMNHDEFLSHCNV</sequence>
<evidence type="ECO:0000313" key="2">
    <source>
        <dbReference type="Proteomes" id="UP000516424"/>
    </source>
</evidence>
<dbReference type="RefSeq" id="WP_018308212.1">
    <property type="nucleotide sequence ID" value="NZ_AP023410.1"/>
</dbReference>
<keyword evidence="2" id="KW-1185">Reference proteome</keyword>
<evidence type="ECO:0000313" key="1">
    <source>
        <dbReference type="EMBL" id="BCK75957.1"/>
    </source>
</evidence>
<organism evidence="1 2">
    <name type="scientific">Acetobacter aceti NBRC 14818</name>
    <dbReference type="NCBI Taxonomy" id="887700"/>
    <lineage>
        <taxon>Bacteria</taxon>
        <taxon>Pseudomonadati</taxon>
        <taxon>Pseudomonadota</taxon>
        <taxon>Alphaproteobacteria</taxon>
        <taxon>Acetobacterales</taxon>
        <taxon>Acetobacteraceae</taxon>
        <taxon>Acetobacter</taxon>
        <taxon>Acetobacter subgen. Acetobacter</taxon>
    </lineage>
</organism>
<dbReference type="EMBL" id="AP023410">
    <property type="protein sequence ID" value="BCK75957.1"/>
    <property type="molecule type" value="Genomic_DNA"/>
</dbReference>
<protein>
    <submittedName>
        <fullName evidence="1">Uncharacterized protein</fullName>
    </submittedName>
</protein>
<reference evidence="1 2" key="1">
    <citation type="journal article" date="2011" name="Microbiology">
        <title>Transcriptome response to different carbon sources in Acetobacter aceti.</title>
        <authorList>
            <person name="Sakurai K."/>
            <person name="Arai H."/>
            <person name="Ishii M."/>
            <person name="Igarashi Y."/>
        </authorList>
    </citation>
    <scope>NUCLEOTIDE SEQUENCE [LARGE SCALE GENOMIC DNA]</scope>
    <source>
        <strain evidence="1 2">NBRC 14818</strain>
    </source>
</reference>
<dbReference type="Proteomes" id="UP000516424">
    <property type="component" value="Chromosome"/>
</dbReference>
<gene>
    <name evidence="1" type="ORF">EMQ_1563</name>
</gene>
<name>A0AB33IIU3_ACEAC</name>
<dbReference type="AlphaFoldDB" id="A0AB33IIU3"/>